<accession>A0A412TPT1</accession>
<dbReference type="RefSeq" id="WP_046402787.1">
    <property type="nucleotide sequence ID" value="NZ_CABJFF010000018.1"/>
</dbReference>
<dbReference type="PANTHER" id="PTHR33393:SF12">
    <property type="entry name" value="CAPSULE BIOSYNTHESIS PROTEIN CAPA"/>
    <property type="match status" value="1"/>
</dbReference>
<comment type="caution">
    <text evidence="5">The sequence shown here is derived from an EMBL/GenBank/DDBJ whole genome shotgun (WGS) entry which is preliminary data.</text>
</comment>
<name>A0A412TPT1_9BACT</name>
<feature type="domain" description="Capsule synthesis protein CapA" evidence="3">
    <location>
        <begin position="34"/>
        <end position="280"/>
    </location>
</feature>
<dbReference type="Proteomes" id="UP000284243">
    <property type="component" value="Unassembled WGS sequence"/>
</dbReference>
<protein>
    <submittedName>
        <fullName evidence="5">CapA family protein</fullName>
    </submittedName>
</protein>
<dbReference type="SUPFAM" id="SSF56300">
    <property type="entry name" value="Metallo-dependent phosphatases"/>
    <property type="match status" value="1"/>
</dbReference>
<evidence type="ECO:0000313" key="4">
    <source>
        <dbReference type="EMBL" id="MCG4961538.1"/>
    </source>
</evidence>
<evidence type="ECO:0000259" key="3">
    <source>
        <dbReference type="SMART" id="SM00854"/>
    </source>
</evidence>
<dbReference type="SMART" id="SM00854">
    <property type="entry name" value="PGA_cap"/>
    <property type="match status" value="1"/>
</dbReference>
<comment type="similarity">
    <text evidence="1">Belongs to the CapA family.</text>
</comment>
<dbReference type="Pfam" id="PF09587">
    <property type="entry name" value="PGA_cap"/>
    <property type="match status" value="1"/>
</dbReference>
<dbReference type="Proteomes" id="UP001199750">
    <property type="component" value="Unassembled WGS sequence"/>
</dbReference>
<evidence type="ECO:0000256" key="2">
    <source>
        <dbReference type="SAM" id="SignalP"/>
    </source>
</evidence>
<reference evidence="5 6" key="1">
    <citation type="submission" date="2018-08" db="EMBL/GenBank/DDBJ databases">
        <title>A genome reference for cultivated species of the human gut microbiota.</title>
        <authorList>
            <person name="Zou Y."/>
            <person name="Xue W."/>
            <person name="Luo G."/>
        </authorList>
    </citation>
    <scope>NUCLEOTIDE SEQUENCE [LARGE SCALE GENOMIC DNA]</scope>
    <source>
        <strain evidence="5 6">AF16-14</strain>
    </source>
</reference>
<dbReference type="InterPro" id="IPR029052">
    <property type="entry name" value="Metallo-depent_PP-like"/>
</dbReference>
<feature type="chain" id="PRO_5018984539" evidence="2">
    <location>
        <begin position="19"/>
        <end position="365"/>
    </location>
</feature>
<dbReference type="InterPro" id="IPR052169">
    <property type="entry name" value="CW_Biosynth-Accessory"/>
</dbReference>
<dbReference type="AlphaFoldDB" id="A0A412TPT1"/>
<dbReference type="PANTHER" id="PTHR33393">
    <property type="entry name" value="POLYGLUTAMINE SYNTHESIS ACCESSORY PROTEIN RV0574C-RELATED"/>
    <property type="match status" value="1"/>
</dbReference>
<dbReference type="CDD" id="cd07381">
    <property type="entry name" value="MPP_CapA"/>
    <property type="match status" value="1"/>
</dbReference>
<reference evidence="4" key="2">
    <citation type="submission" date="2022-01" db="EMBL/GenBank/DDBJ databases">
        <title>Collection of gut derived symbiotic bacterial strains cultured from healthy donors.</title>
        <authorList>
            <person name="Lin H."/>
            <person name="Kohout C."/>
            <person name="Waligurski E."/>
            <person name="Pamer E.G."/>
        </authorList>
    </citation>
    <scope>NUCLEOTIDE SEQUENCE</scope>
    <source>
        <strain evidence="4">DFI.1.149</strain>
    </source>
</reference>
<gene>
    <name evidence="5" type="ORF">DWW57_11110</name>
    <name evidence="4" type="ORF">L0P03_17040</name>
</gene>
<dbReference type="Gene3D" id="3.60.21.10">
    <property type="match status" value="1"/>
</dbReference>
<proteinExistence type="inferred from homology"/>
<organism evidence="5 6">
    <name type="scientific">Odoribacter splanchnicus</name>
    <dbReference type="NCBI Taxonomy" id="28118"/>
    <lineage>
        <taxon>Bacteria</taxon>
        <taxon>Pseudomonadati</taxon>
        <taxon>Bacteroidota</taxon>
        <taxon>Bacteroidia</taxon>
        <taxon>Bacteroidales</taxon>
        <taxon>Odoribacteraceae</taxon>
        <taxon>Odoribacter</taxon>
    </lineage>
</organism>
<dbReference type="EMBL" id="JAKNDN010000038">
    <property type="protein sequence ID" value="MCG4961538.1"/>
    <property type="molecule type" value="Genomic_DNA"/>
</dbReference>
<feature type="signal peptide" evidence="2">
    <location>
        <begin position="1"/>
        <end position="18"/>
    </location>
</feature>
<dbReference type="EMBL" id="QRYC01000014">
    <property type="protein sequence ID" value="RGU55835.1"/>
    <property type="molecule type" value="Genomic_DNA"/>
</dbReference>
<evidence type="ECO:0000313" key="6">
    <source>
        <dbReference type="Proteomes" id="UP000284243"/>
    </source>
</evidence>
<dbReference type="InterPro" id="IPR019079">
    <property type="entry name" value="Capsule_synth_CapA"/>
</dbReference>
<evidence type="ECO:0000256" key="1">
    <source>
        <dbReference type="ARBA" id="ARBA00005662"/>
    </source>
</evidence>
<evidence type="ECO:0000313" key="5">
    <source>
        <dbReference type="EMBL" id="RGU55835.1"/>
    </source>
</evidence>
<sequence>MKHFLLVFLISGCIPALAQPWLHRDNSPELDSLSFFFFGDVMQHEPQISGAWNAETADYDYLPCFQYITPYWQKADYVIANLETTLSDRGYSGYPQFCAPWQLARDLKACGVDILTTNNNHSCDKGHRGIAKTIYYLDSLQFPHTGTFTDTTAWITRSPLYIRQGKFKIALISYTYGTNGIPVTHGQVVSMIDTFHMARQIEKALLDTVTNIIAVMHWGEEYFTAPNATQKKLSSWLHERGADIVIGSHPHVIQPISYIQHEQDTLGVTVFSLGNFVSNQSKRYTNGGLGVHLTLYRQNGKTRYRMQTLSNYVYRPQEDGKRRYYVIPEPEAHRILASQDSLLYTRFFQDTDSIIGHIAPKFQLE</sequence>
<keyword evidence="2" id="KW-0732">Signal</keyword>